<gene>
    <name evidence="3" type="ORF">CTI12_AA212630</name>
</gene>
<dbReference type="Proteomes" id="UP000245207">
    <property type="component" value="Unassembled WGS sequence"/>
</dbReference>
<feature type="domain" description="DUF8039" evidence="2">
    <location>
        <begin position="58"/>
        <end position="144"/>
    </location>
</feature>
<dbReference type="PANTHER" id="PTHR33018:SF37">
    <property type="entry name" value="TRANSPOSASE TNP1_EN_SPM-LIKE DOMAIN-CONTAINING PROTEIN"/>
    <property type="match status" value="1"/>
</dbReference>
<dbReference type="InterPro" id="IPR038765">
    <property type="entry name" value="Papain-like_cys_pep_sf"/>
</dbReference>
<keyword evidence="4" id="KW-1185">Reference proteome</keyword>
<feature type="compositionally biased region" description="Basic and acidic residues" evidence="1">
    <location>
        <begin position="26"/>
        <end position="36"/>
    </location>
</feature>
<proteinExistence type="predicted"/>
<dbReference type="PANTHER" id="PTHR33018">
    <property type="entry name" value="OS10G0338966 PROTEIN-RELATED"/>
    <property type="match status" value="1"/>
</dbReference>
<evidence type="ECO:0000256" key="1">
    <source>
        <dbReference type="SAM" id="MobiDB-lite"/>
    </source>
</evidence>
<dbReference type="OrthoDB" id="1731907at2759"/>
<evidence type="ECO:0000313" key="3">
    <source>
        <dbReference type="EMBL" id="PWA78588.1"/>
    </source>
</evidence>
<protein>
    <recommendedName>
        <fullName evidence="2">DUF8039 domain-containing protein</fullName>
    </recommendedName>
</protein>
<accession>A0A2U1NYL2</accession>
<feature type="region of interest" description="Disordered" evidence="1">
    <location>
        <begin position="26"/>
        <end position="50"/>
    </location>
</feature>
<dbReference type="EMBL" id="PKPP01001964">
    <property type="protein sequence ID" value="PWA78588.1"/>
    <property type="molecule type" value="Genomic_DNA"/>
</dbReference>
<sequence>MAIVKEKIAEARVELKAEYDKDLARAIKEMNSRQENENPESPPMRKSSCDSASNFDVLDNIQEASKCQLFLPYATKKVLCAIGMVYPAKQVHGKTVLQGHAKVHVDNVEADFKDYILPVPTEEFSKLGQTKLSFIQWPKKYIELTKASNQTWGKKVVAENTSTQTGTKQIMAANTSTQAATKQISAANKESSTRKQTSPTLSRQEGPSNHIAAAAPTKSATKGARLLNSASKEKEELMKRMNSYRGQIQKRACVRSTYERLMRSPDPTRSMHVDVEPRVFGQSESFQISVSPVDLMLLFTNGCLNSSIITLFATFDGLLVKNYLLQAMDPSQHKLFYLAPYVESKHWNLFIIVPQQNTGFILDSDMEGKNEESYEFTNVVQKALGNMKWNLVEMPWNDKKPFTTKELDDIVSSCISVCGI</sequence>
<dbReference type="AlphaFoldDB" id="A0A2U1NYL2"/>
<evidence type="ECO:0000259" key="2">
    <source>
        <dbReference type="Pfam" id="PF26133"/>
    </source>
</evidence>
<name>A0A2U1NYL2_ARTAN</name>
<reference evidence="3 4" key="1">
    <citation type="journal article" date="2018" name="Mol. Plant">
        <title>The genome of Artemisia annua provides insight into the evolution of Asteraceae family and artemisinin biosynthesis.</title>
        <authorList>
            <person name="Shen Q."/>
            <person name="Zhang L."/>
            <person name="Liao Z."/>
            <person name="Wang S."/>
            <person name="Yan T."/>
            <person name="Shi P."/>
            <person name="Liu M."/>
            <person name="Fu X."/>
            <person name="Pan Q."/>
            <person name="Wang Y."/>
            <person name="Lv Z."/>
            <person name="Lu X."/>
            <person name="Zhang F."/>
            <person name="Jiang W."/>
            <person name="Ma Y."/>
            <person name="Chen M."/>
            <person name="Hao X."/>
            <person name="Li L."/>
            <person name="Tang Y."/>
            <person name="Lv G."/>
            <person name="Zhou Y."/>
            <person name="Sun X."/>
            <person name="Brodelius P.E."/>
            <person name="Rose J.K.C."/>
            <person name="Tang K."/>
        </authorList>
    </citation>
    <scope>NUCLEOTIDE SEQUENCE [LARGE SCALE GENOMIC DNA]</scope>
    <source>
        <strain evidence="4">cv. Huhao1</strain>
        <tissue evidence="3">Leaf</tissue>
    </source>
</reference>
<evidence type="ECO:0000313" key="4">
    <source>
        <dbReference type="Proteomes" id="UP000245207"/>
    </source>
</evidence>
<organism evidence="3 4">
    <name type="scientific">Artemisia annua</name>
    <name type="common">Sweet wormwood</name>
    <dbReference type="NCBI Taxonomy" id="35608"/>
    <lineage>
        <taxon>Eukaryota</taxon>
        <taxon>Viridiplantae</taxon>
        <taxon>Streptophyta</taxon>
        <taxon>Embryophyta</taxon>
        <taxon>Tracheophyta</taxon>
        <taxon>Spermatophyta</taxon>
        <taxon>Magnoliopsida</taxon>
        <taxon>eudicotyledons</taxon>
        <taxon>Gunneridae</taxon>
        <taxon>Pentapetalae</taxon>
        <taxon>asterids</taxon>
        <taxon>campanulids</taxon>
        <taxon>Asterales</taxon>
        <taxon>Asteraceae</taxon>
        <taxon>Asteroideae</taxon>
        <taxon>Anthemideae</taxon>
        <taxon>Artemisiinae</taxon>
        <taxon>Artemisia</taxon>
    </lineage>
</organism>
<dbReference type="SUPFAM" id="SSF54001">
    <property type="entry name" value="Cysteine proteinases"/>
    <property type="match status" value="1"/>
</dbReference>
<comment type="caution">
    <text evidence="3">The sequence shown here is derived from an EMBL/GenBank/DDBJ whole genome shotgun (WGS) entry which is preliminary data.</text>
</comment>
<feature type="compositionally biased region" description="Polar residues" evidence="1">
    <location>
        <begin position="175"/>
        <end position="207"/>
    </location>
</feature>
<feature type="region of interest" description="Disordered" evidence="1">
    <location>
        <begin position="175"/>
        <end position="220"/>
    </location>
</feature>
<dbReference type="Pfam" id="PF26133">
    <property type="entry name" value="DUF8039"/>
    <property type="match status" value="1"/>
</dbReference>
<dbReference type="InterPro" id="IPR058352">
    <property type="entry name" value="DUF8039"/>
</dbReference>